<sequence>GGGSAGRGILTPEVDRLAPDGAGVGSLHDVRLWESLYVDGEAVAMQWPSATEQWVHVHIEAHTFFDDDLNFFSDHNGNYNLRGRLSEAYMWDRLLQPAEVRIIAGGFDQRPGDGLIAYYWLEEAEGTTVWDVHDGLSRTNEGFVMGGFVWNNTDPAPGPPSPLPPRLACHHLAHRARSPKPPPPSPVTTTITHRPSSSPDSNDDTMVMYIGAVVGAIVVLVGVPGMAIFLKSYSNFIRMGRNPLHEKALVAGNTNYSKVVPVPHTGAGSLQTI</sequence>
<dbReference type="Gene3D" id="2.60.120.200">
    <property type="match status" value="1"/>
</dbReference>
<feature type="region of interest" description="Disordered" evidence="1">
    <location>
        <begin position="174"/>
        <end position="202"/>
    </location>
</feature>
<feature type="non-terminal residue" evidence="3">
    <location>
        <position position="1"/>
    </location>
</feature>
<evidence type="ECO:0000313" key="4">
    <source>
        <dbReference type="Proteomes" id="UP001190700"/>
    </source>
</evidence>
<organism evidence="3 4">
    <name type="scientific">Cymbomonas tetramitiformis</name>
    <dbReference type="NCBI Taxonomy" id="36881"/>
    <lineage>
        <taxon>Eukaryota</taxon>
        <taxon>Viridiplantae</taxon>
        <taxon>Chlorophyta</taxon>
        <taxon>Pyramimonadophyceae</taxon>
        <taxon>Pyramimonadales</taxon>
        <taxon>Pyramimonadaceae</taxon>
        <taxon>Cymbomonas</taxon>
    </lineage>
</organism>
<evidence type="ECO:0000256" key="1">
    <source>
        <dbReference type="SAM" id="MobiDB-lite"/>
    </source>
</evidence>
<dbReference type="InterPro" id="IPR013320">
    <property type="entry name" value="ConA-like_dom_sf"/>
</dbReference>
<evidence type="ECO:0000313" key="3">
    <source>
        <dbReference type="EMBL" id="KAK3272015.1"/>
    </source>
</evidence>
<keyword evidence="2" id="KW-0812">Transmembrane</keyword>
<gene>
    <name evidence="3" type="ORF">CYMTET_19663</name>
</gene>
<dbReference type="Proteomes" id="UP001190700">
    <property type="component" value="Unassembled WGS sequence"/>
</dbReference>
<comment type="caution">
    <text evidence="3">The sequence shown here is derived from an EMBL/GenBank/DDBJ whole genome shotgun (WGS) entry which is preliminary data.</text>
</comment>
<keyword evidence="2" id="KW-1133">Transmembrane helix</keyword>
<feature type="compositionally biased region" description="Polar residues" evidence="1">
    <location>
        <begin position="187"/>
        <end position="200"/>
    </location>
</feature>
<reference evidence="3 4" key="1">
    <citation type="journal article" date="2015" name="Genome Biol. Evol.">
        <title>Comparative Genomics of a Bacterivorous Green Alga Reveals Evolutionary Causalities and Consequences of Phago-Mixotrophic Mode of Nutrition.</title>
        <authorList>
            <person name="Burns J.A."/>
            <person name="Paasch A."/>
            <person name="Narechania A."/>
            <person name="Kim E."/>
        </authorList>
    </citation>
    <scope>NUCLEOTIDE SEQUENCE [LARGE SCALE GENOMIC DNA]</scope>
    <source>
        <strain evidence="3 4">PLY_AMNH</strain>
    </source>
</reference>
<feature type="transmembrane region" description="Helical" evidence="2">
    <location>
        <begin position="206"/>
        <end position="230"/>
    </location>
</feature>
<dbReference type="AlphaFoldDB" id="A0AAE0L524"/>
<evidence type="ECO:0000256" key="2">
    <source>
        <dbReference type="SAM" id="Phobius"/>
    </source>
</evidence>
<name>A0AAE0L524_9CHLO</name>
<proteinExistence type="predicted"/>
<dbReference type="EMBL" id="LGRX02009206">
    <property type="protein sequence ID" value="KAK3272015.1"/>
    <property type="molecule type" value="Genomic_DNA"/>
</dbReference>
<accession>A0AAE0L524</accession>
<dbReference type="SUPFAM" id="SSF49899">
    <property type="entry name" value="Concanavalin A-like lectins/glucanases"/>
    <property type="match status" value="1"/>
</dbReference>
<protein>
    <submittedName>
        <fullName evidence="3">Uncharacterized protein</fullName>
    </submittedName>
</protein>
<keyword evidence="2" id="KW-0472">Membrane</keyword>
<keyword evidence="4" id="KW-1185">Reference proteome</keyword>